<gene>
    <name evidence="7" type="primary">lptC</name>
    <name evidence="7" type="ORF">EVB03_03300</name>
</gene>
<evidence type="ECO:0000313" key="8">
    <source>
        <dbReference type="Proteomes" id="UP000315889"/>
    </source>
</evidence>
<dbReference type="GO" id="GO:0030288">
    <property type="term" value="C:outer membrane-bounded periplasmic space"/>
    <property type="evidence" value="ECO:0007669"/>
    <property type="project" value="TreeGrafter"/>
</dbReference>
<proteinExistence type="predicted"/>
<dbReference type="PANTHER" id="PTHR37481">
    <property type="entry name" value="LIPOPOLYSACCHARIDE EXPORT SYSTEM PROTEIN LPTC"/>
    <property type="match status" value="1"/>
</dbReference>
<organism evidence="7 8">
    <name type="scientific">SAR92 clade bacterium</name>
    <dbReference type="NCBI Taxonomy" id="2315479"/>
    <lineage>
        <taxon>Bacteria</taxon>
        <taxon>Pseudomonadati</taxon>
        <taxon>Pseudomonadota</taxon>
        <taxon>Gammaproteobacteria</taxon>
        <taxon>Cellvibrionales</taxon>
        <taxon>Porticoccaceae</taxon>
        <taxon>SAR92 clade</taxon>
    </lineage>
</organism>
<evidence type="ECO:0000256" key="5">
    <source>
        <dbReference type="ARBA" id="ARBA00023136"/>
    </source>
</evidence>
<evidence type="ECO:0000256" key="6">
    <source>
        <dbReference type="SAM" id="Phobius"/>
    </source>
</evidence>
<dbReference type="Proteomes" id="UP000315889">
    <property type="component" value="Unassembled WGS sequence"/>
</dbReference>
<keyword evidence="4 6" id="KW-1133">Transmembrane helix</keyword>
<sequence>MIRQSFIGITLVVIISWFLVVWDSPPESFIRKNNSQLVQEPSVDSYMTTMTSQRFSDNGNELFILTSSKMELLSGETQLHLSAPRFVSRIGNLEQREEKGVSFVANSGTLSADGSKLALNGDVVAFINGISQQSTLTSNNLSYNSARMTVTTDGGFKLVSPELTLSGTGLNANLDKEIFRINSKVRATHDAI</sequence>
<dbReference type="Gene3D" id="2.60.450.10">
    <property type="entry name" value="Lipopolysaccharide (LPS) transport protein A like domain"/>
    <property type="match status" value="1"/>
</dbReference>
<accession>A0A520MHU8</accession>
<keyword evidence="2" id="KW-0997">Cell inner membrane</keyword>
<dbReference type="NCBIfam" id="TIGR04409">
    <property type="entry name" value="LptC_YrbK"/>
    <property type="match status" value="1"/>
</dbReference>
<name>A0A520MHU8_9GAMM</name>
<dbReference type="Pfam" id="PF06835">
    <property type="entry name" value="LptC"/>
    <property type="match status" value="1"/>
</dbReference>
<dbReference type="EMBL" id="SHBP01000003">
    <property type="protein sequence ID" value="RZO20747.1"/>
    <property type="molecule type" value="Genomic_DNA"/>
</dbReference>
<dbReference type="GO" id="GO:0017089">
    <property type="term" value="F:glycolipid transfer activity"/>
    <property type="evidence" value="ECO:0007669"/>
    <property type="project" value="TreeGrafter"/>
</dbReference>
<keyword evidence="1" id="KW-1003">Cell membrane</keyword>
<feature type="transmembrane region" description="Helical" evidence="6">
    <location>
        <begin position="6"/>
        <end position="22"/>
    </location>
</feature>
<dbReference type="GO" id="GO:0005886">
    <property type="term" value="C:plasma membrane"/>
    <property type="evidence" value="ECO:0007669"/>
    <property type="project" value="InterPro"/>
</dbReference>
<reference evidence="7 8" key="1">
    <citation type="submission" date="2019-02" db="EMBL/GenBank/DDBJ databases">
        <title>Prokaryotic population dynamics and viral predation in marine succession experiment using metagenomics: the confinement effect.</title>
        <authorList>
            <person name="Haro-Moreno J.M."/>
            <person name="Rodriguez-Valera F."/>
            <person name="Lopez-Perez M."/>
        </authorList>
    </citation>
    <scope>NUCLEOTIDE SEQUENCE [LARGE SCALE GENOMIC DNA]</scope>
    <source>
        <strain evidence="7">MED-G170</strain>
    </source>
</reference>
<evidence type="ECO:0000256" key="3">
    <source>
        <dbReference type="ARBA" id="ARBA00022692"/>
    </source>
</evidence>
<keyword evidence="5 6" id="KW-0472">Membrane</keyword>
<comment type="caution">
    <text evidence="7">The sequence shown here is derived from an EMBL/GenBank/DDBJ whole genome shotgun (WGS) entry which is preliminary data.</text>
</comment>
<dbReference type="PANTHER" id="PTHR37481:SF1">
    <property type="entry name" value="LIPOPOLYSACCHARIDE EXPORT SYSTEM PROTEIN LPTC"/>
    <property type="match status" value="1"/>
</dbReference>
<dbReference type="InterPro" id="IPR052363">
    <property type="entry name" value="LPS_export_LptC"/>
</dbReference>
<dbReference type="AlphaFoldDB" id="A0A520MHU8"/>
<evidence type="ECO:0000256" key="4">
    <source>
        <dbReference type="ARBA" id="ARBA00022989"/>
    </source>
</evidence>
<evidence type="ECO:0000256" key="2">
    <source>
        <dbReference type="ARBA" id="ARBA00022519"/>
    </source>
</evidence>
<keyword evidence="3 6" id="KW-0812">Transmembrane</keyword>
<dbReference type="GO" id="GO:0015221">
    <property type="term" value="F:lipopolysaccharide transmembrane transporter activity"/>
    <property type="evidence" value="ECO:0007669"/>
    <property type="project" value="InterPro"/>
</dbReference>
<protein>
    <submittedName>
        <fullName evidence="7">LPS export ABC transporter periplasmic protein LptC</fullName>
    </submittedName>
</protein>
<evidence type="ECO:0000313" key="7">
    <source>
        <dbReference type="EMBL" id="RZO20747.1"/>
    </source>
</evidence>
<dbReference type="InterPro" id="IPR026265">
    <property type="entry name" value="LptC"/>
</dbReference>
<evidence type="ECO:0000256" key="1">
    <source>
        <dbReference type="ARBA" id="ARBA00022475"/>
    </source>
</evidence>
<dbReference type="InterPro" id="IPR010664">
    <property type="entry name" value="LipoPS_assembly_LptC-rel"/>
</dbReference>